<organism evidence="2 3">
    <name type="scientific">Mesobacillus stamsii</name>
    <dbReference type="NCBI Taxonomy" id="225347"/>
    <lineage>
        <taxon>Bacteria</taxon>
        <taxon>Bacillati</taxon>
        <taxon>Bacillota</taxon>
        <taxon>Bacilli</taxon>
        <taxon>Bacillales</taxon>
        <taxon>Bacillaceae</taxon>
        <taxon>Mesobacillus</taxon>
    </lineage>
</organism>
<evidence type="ECO:0000256" key="1">
    <source>
        <dbReference type="SAM" id="Coils"/>
    </source>
</evidence>
<comment type="caution">
    <text evidence="2">The sequence shown here is derived from an EMBL/GenBank/DDBJ whole genome shotgun (WGS) entry which is preliminary data.</text>
</comment>
<proteinExistence type="predicted"/>
<dbReference type="EMBL" id="JAUSUN010000024">
    <property type="protein sequence ID" value="MDQ0415011.1"/>
    <property type="molecule type" value="Genomic_DNA"/>
</dbReference>
<dbReference type="RefSeq" id="WP_307192350.1">
    <property type="nucleotide sequence ID" value="NZ_JAUSUN010000024.1"/>
</dbReference>
<keyword evidence="1" id="KW-0175">Coiled coil</keyword>
<gene>
    <name evidence="2" type="ORF">J2S25_003223</name>
</gene>
<evidence type="ECO:0000313" key="2">
    <source>
        <dbReference type="EMBL" id="MDQ0415011.1"/>
    </source>
</evidence>
<accession>A0ABU0FYI9</accession>
<feature type="coiled-coil region" evidence="1">
    <location>
        <begin position="31"/>
        <end position="94"/>
    </location>
</feature>
<evidence type="ECO:0000313" key="3">
    <source>
        <dbReference type="Proteomes" id="UP001242313"/>
    </source>
</evidence>
<dbReference type="Proteomes" id="UP001242313">
    <property type="component" value="Unassembled WGS sequence"/>
</dbReference>
<keyword evidence="3" id="KW-1185">Reference proteome</keyword>
<reference evidence="2 3" key="1">
    <citation type="submission" date="2023-07" db="EMBL/GenBank/DDBJ databases">
        <title>Genomic Encyclopedia of Type Strains, Phase IV (KMG-IV): sequencing the most valuable type-strain genomes for metagenomic binning, comparative biology and taxonomic classification.</title>
        <authorList>
            <person name="Goeker M."/>
        </authorList>
    </citation>
    <scope>NUCLEOTIDE SEQUENCE [LARGE SCALE GENOMIC DNA]</scope>
    <source>
        <strain evidence="2 3">DSM 19598</strain>
    </source>
</reference>
<sequence length="94" mass="11000">MNEEILKQILSEIKGVKHGQEQLEKKMEARFNTVDNRLESIEQTLVRMEADQPEDITALIKQINGKLEDKDYDVQALNKRVFKVESEIEKITQQ</sequence>
<name>A0ABU0FYI9_9BACI</name>
<protein>
    <submittedName>
        <fullName evidence="2">Phage infection (PIP) family protein YhgE</fullName>
    </submittedName>
</protein>
<dbReference type="Gene3D" id="1.20.5.340">
    <property type="match status" value="1"/>
</dbReference>